<evidence type="ECO:0000256" key="2">
    <source>
        <dbReference type="ARBA" id="ARBA00007025"/>
    </source>
</evidence>
<feature type="domain" description="Helicase ATP-binding" evidence="12">
    <location>
        <begin position="687"/>
        <end position="855"/>
    </location>
</feature>
<dbReference type="PROSITE" id="PS51194">
    <property type="entry name" value="HELICASE_CTER"/>
    <property type="match status" value="1"/>
</dbReference>
<evidence type="ECO:0000256" key="5">
    <source>
        <dbReference type="ARBA" id="ARBA00022801"/>
    </source>
</evidence>
<keyword evidence="8" id="KW-0156">Chromatin regulator</keyword>
<dbReference type="InterPro" id="IPR000330">
    <property type="entry name" value="SNF2_N"/>
</dbReference>
<gene>
    <name evidence="14" type="ORF">LTR62_007729</name>
</gene>
<feature type="region of interest" description="Disordered" evidence="11">
    <location>
        <begin position="88"/>
        <end position="155"/>
    </location>
</feature>
<keyword evidence="6" id="KW-0347">Helicase</keyword>
<keyword evidence="7" id="KW-0067">ATP-binding</keyword>
<dbReference type="GO" id="GO:0016787">
    <property type="term" value="F:hydrolase activity"/>
    <property type="evidence" value="ECO:0007669"/>
    <property type="project" value="UniProtKB-KW"/>
</dbReference>
<organism evidence="14 15">
    <name type="scientific">Meristemomyces frigidus</name>
    <dbReference type="NCBI Taxonomy" id="1508187"/>
    <lineage>
        <taxon>Eukaryota</taxon>
        <taxon>Fungi</taxon>
        <taxon>Dikarya</taxon>
        <taxon>Ascomycota</taxon>
        <taxon>Pezizomycotina</taxon>
        <taxon>Dothideomycetes</taxon>
        <taxon>Dothideomycetidae</taxon>
        <taxon>Mycosphaerellales</taxon>
        <taxon>Teratosphaeriaceae</taxon>
        <taxon>Meristemomyces</taxon>
    </lineage>
</organism>
<dbReference type="Proteomes" id="UP001310890">
    <property type="component" value="Unassembled WGS sequence"/>
</dbReference>
<evidence type="ECO:0000259" key="13">
    <source>
        <dbReference type="PROSITE" id="PS51194"/>
    </source>
</evidence>
<dbReference type="SMART" id="SM00487">
    <property type="entry name" value="DEXDc"/>
    <property type="match status" value="1"/>
</dbReference>
<dbReference type="FunFam" id="3.40.50.10810:FF:000014">
    <property type="entry name" value="SWI/SNF-related matrix-associated actin-dependent regulator of chromatin subfamily A containing DEAD/H box 1"/>
    <property type="match status" value="1"/>
</dbReference>
<feature type="compositionally biased region" description="Low complexity" evidence="11">
    <location>
        <begin position="135"/>
        <end position="148"/>
    </location>
</feature>
<feature type="region of interest" description="Disordered" evidence="11">
    <location>
        <begin position="642"/>
        <end position="662"/>
    </location>
</feature>
<feature type="compositionally biased region" description="Polar residues" evidence="11">
    <location>
        <begin position="281"/>
        <end position="299"/>
    </location>
</feature>
<feature type="compositionally biased region" description="Polar residues" evidence="11">
    <location>
        <begin position="397"/>
        <end position="414"/>
    </location>
</feature>
<dbReference type="GO" id="GO:0005634">
    <property type="term" value="C:nucleus"/>
    <property type="evidence" value="ECO:0007669"/>
    <property type="project" value="UniProtKB-SubCell"/>
</dbReference>
<feature type="compositionally biased region" description="Acidic residues" evidence="11">
    <location>
        <begin position="27"/>
        <end position="36"/>
    </location>
</feature>
<dbReference type="Pfam" id="PF00176">
    <property type="entry name" value="SNF2-rel_dom"/>
    <property type="match status" value="1"/>
</dbReference>
<dbReference type="EC" id="3.6.4.12" evidence="3"/>
<evidence type="ECO:0000256" key="7">
    <source>
        <dbReference type="ARBA" id="ARBA00022840"/>
    </source>
</evidence>
<evidence type="ECO:0000313" key="15">
    <source>
        <dbReference type="Proteomes" id="UP001310890"/>
    </source>
</evidence>
<dbReference type="GO" id="GO:0140658">
    <property type="term" value="F:ATP-dependent chromatin remodeler activity"/>
    <property type="evidence" value="ECO:0007669"/>
    <property type="project" value="UniProtKB-ARBA"/>
</dbReference>
<dbReference type="GO" id="GO:0003678">
    <property type="term" value="F:DNA helicase activity"/>
    <property type="evidence" value="ECO:0007669"/>
    <property type="project" value="UniProtKB-EC"/>
</dbReference>
<comment type="subcellular location">
    <subcellularLocation>
        <location evidence="1">Nucleus</location>
    </subcellularLocation>
</comment>
<evidence type="ECO:0000313" key="14">
    <source>
        <dbReference type="EMBL" id="KAK5108839.1"/>
    </source>
</evidence>
<feature type="compositionally biased region" description="Polar residues" evidence="11">
    <location>
        <begin position="90"/>
        <end position="113"/>
    </location>
</feature>
<proteinExistence type="inferred from homology"/>
<dbReference type="SUPFAM" id="SSF52540">
    <property type="entry name" value="P-loop containing nucleoside triphosphate hydrolases"/>
    <property type="match status" value="2"/>
</dbReference>
<dbReference type="PANTHER" id="PTHR10799">
    <property type="entry name" value="SNF2/RAD54 HELICASE FAMILY"/>
    <property type="match status" value="1"/>
</dbReference>
<keyword evidence="9" id="KW-0238">DNA-binding</keyword>
<dbReference type="InterPro" id="IPR038718">
    <property type="entry name" value="SNF2-like_sf"/>
</dbReference>
<feature type="compositionally biased region" description="Polar residues" evidence="11">
    <location>
        <begin position="244"/>
        <end position="255"/>
    </location>
</feature>
<evidence type="ECO:0000256" key="6">
    <source>
        <dbReference type="ARBA" id="ARBA00022806"/>
    </source>
</evidence>
<evidence type="ECO:0000256" key="9">
    <source>
        <dbReference type="ARBA" id="ARBA00023125"/>
    </source>
</evidence>
<evidence type="ECO:0000256" key="8">
    <source>
        <dbReference type="ARBA" id="ARBA00022853"/>
    </source>
</evidence>
<dbReference type="GO" id="GO:0005524">
    <property type="term" value="F:ATP binding"/>
    <property type="evidence" value="ECO:0007669"/>
    <property type="project" value="UniProtKB-KW"/>
</dbReference>
<comment type="similarity">
    <text evidence="2">Belongs to the SNF2/RAD54 helicase family.</text>
</comment>
<reference evidence="14" key="1">
    <citation type="submission" date="2023-08" db="EMBL/GenBank/DDBJ databases">
        <title>Black Yeasts Isolated from many extreme environments.</title>
        <authorList>
            <person name="Coleine C."/>
            <person name="Stajich J.E."/>
            <person name="Selbmann L."/>
        </authorList>
    </citation>
    <scope>NUCLEOTIDE SEQUENCE</scope>
    <source>
        <strain evidence="14">CCFEE 5401</strain>
    </source>
</reference>
<feature type="region of interest" description="Disordered" evidence="11">
    <location>
        <begin position="380"/>
        <end position="517"/>
    </location>
</feature>
<feature type="domain" description="Helicase C-terminal" evidence="13">
    <location>
        <begin position="1049"/>
        <end position="1205"/>
    </location>
</feature>
<accession>A0AAN7YNQ2</accession>
<dbReference type="SMART" id="SM00490">
    <property type="entry name" value="HELICc"/>
    <property type="match status" value="1"/>
</dbReference>
<dbReference type="Gene3D" id="3.40.50.300">
    <property type="entry name" value="P-loop containing nucleotide triphosphate hydrolases"/>
    <property type="match status" value="2"/>
</dbReference>
<evidence type="ECO:0000256" key="10">
    <source>
        <dbReference type="ARBA" id="ARBA00023242"/>
    </source>
</evidence>
<feature type="region of interest" description="Disordered" evidence="11">
    <location>
        <begin position="51"/>
        <end position="74"/>
    </location>
</feature>
<feature type="region of interest" description="Disordered" evidence="11">
    <location>
        <begin position="178"/>
        <end position="301"/>
    </location>
</feature>
<dbReference type="Pfam" id="PF00271">
    <property type="entry name" value="Helicase_C"/>
    <property type="match status" value="1"/>
</dbReference>
<name>A0AAN7YNQ2_9PEZI</name>
<dbReference type="InterPro" id="IPR001650">
    <property type="entry name" value="Helicase_C-like"/>
</dbReference>
<dbReference type="AlphaFoldDB" id="A0AAN7YNQ2"/>
<feature type="region of interest" description="Disordered" evidence="11">
    <location>
        <begin position="1"/>
        <end position="39"/>
    </location>
</feature>
<dbReference type="EMBL" id="JAVRRL010000076">
    <property type="protein sequence ID" value="KAK5108839.1"/>
    <property type="molecule type" value="Genomic_DNA"/>
</dbReference>
<evidence type="ECO:0000256" key="11">
    <source>
        <dbReference type="SAM" id="MobiDB-lite"/>
    </source>
</evidence>
<dbReference type="Gene3D" id="3.40.50.10810">
    <property type="entry name" value="Tandem AAA-ATPase domain"/>
    <property type="match status" value="1"/>
</dbReference>
<evidence type="ECO:0000256" key="3">
    <source>
        <dbReference type="ARBA" id="ARBA00012551"/>
    </source>
</evidence>
<comment type="caution">
    <text evidence="14">The sequence shown here is derived from an EMBL/GenBank/DDBJ whole genome shotgun (WGS) entry which is preliminary data.</text>
</comment>
<dbReference type="CDD" id="cd18793">
    <property type="entry name" value="SF2_C_SNF"/>
    <property type="match status" value="1"/>
</dbReference>
<dbReference type="GO" id="GO:0005694">
    <property type="term" value="C:chromosome"/>
    <property type="evidence" value="ECO:0007669"/>
    <property type="project" value="UniProtKB-ARBA"/>
</dbReference>
<dbReference type="InterPro" id="IPR049730">
    <property type="entry name" value="SNF2/RAD54-like_C"/>
</dbReference>
<dbReference type="PROSITE" id="PS51192">
    <property type="entry name" value="HELICASE_ATP_BIND_1"/>
    <property type="match status" value="1"/>
</dbReference>
<keyword evidence="5" id="KW-0378">Hydrolase</keyword>
<keyword evidence="10" id="KW-0539">Nucleus</keyword>
<sequence>MADSDPISESTPNKRRRLNNTAKPWDSENDSGDDLLSDGQYETLATIPLAAASGAGPKPQLSYPASTFHSDVDSMTMRGSQQRVAVPTAHMTQPTQLLSSQRTQYATQPTQPLLPNRSAPVNEVLVGRSSPPAPAASSPQRPVVAPPAFGRPRGSYLSQALAPAGTAFRQPLGVSLKPDIINLDDDDDDDDPPVHHSDDEETQGLSSNLKPTVFKRAGRGLESTPNRRSAQSSGDHTVRESPRPVTNSGTPSIFSSLLAGMAYNGSSAQQQRRPADDMASSYGSVSRQPRPQPQHSSARQIPAINGVAYKTLEDIRDYDTRRKIEQIQAVMSQESVQRCFDALVAKKGSVSDSLDWLAATEVLPEVEDLILRKKPFVSDRDELGTMTPPARRGVAMSKSSQHLQARSSQASRPTAKQEVKGTSKTIAERYGAAAQPKLSRLPTLPINEEDEDEEDVQPKRRLLKGRKPGREPSPPSSPPAKAVQPKQRHVITIDDDEDDDSGVGRDASEEVEAAPEESAFEARLLKFFNECSGLELSELSGQSEEVTTSVISHRPFASLDAVRVITHTSSKSRARPVGDKLVDDSWAMMAGYEAVDELVDECAAIAKPIQKALKGWGIGRDNGGELELMNLDDAHDSGIGTPTSSIASDEQPTKIKQGKGGFLRQPKSMDEELQLKDYQLVGLNWLNLLWEKKISCILADDMGLGKTCQVISFLAHLQEMKIDGVHLIIVPGSTIANWLREFGRFAPELRVRPYYGSDKERPELRLRIEEEFDEIDVVVTTYDIAVKPEDNKFLRQQIDPAVCVFDEAHLLRNPTTDRYQKLARIRADFRLLLTGTPLQNNLQELVAILAFIMPQIFDEKRDRLNFIFDQKASTKDTSNAAMLAADRIARARTMMTPFILRRKKAQVLDLPAKHSRVEWCDMTPTQTSFYNTLLVEAREAMQSGKAAERAKKSSNIMMSLRKAAIHPLLSRRIYTDAKIDKIVTVLGRHEEFAGNPPEKIRAYISGEAKTGQRLEGGDYGLHKFCADRPYLDRFTLKKKEWMDSGKVQKFKELVTAYAANGDRVLVFSQFTTLMDVLEAVLETLNIKFMRLDGSTKMEQRQDMIDQFYDDTSITVFMLSTRAGGAGINLAAANKVIVFDSGFNPQDDIQAENRAHRVGQTREVVVVRLVTNGTIEEQIHALGASKLALDEKVAGDGDAEAVEKVGRKMVEKAFLESLKGDEVKGTENVKGKGKGKAGGDGDLKEMFKCGLEGSGVKVSSKQAQF</sequence>
<evidence type="ECO:0000256" key="4">
    <source>
        <dbReference type="ARBA" id="ARBA00022741"/>
    </source>
</evidence>
<dbReference type="InterPro" id="IPR014001">
    <property type="entry name" value="Helicase_ATP-bd"/>
</dbReference>
<dbReference type="InterPro" id="IPR027417">
    <property type="entry name" value="P-loop_NTPase"/>
</dbReference>
<evidence type="ECO:0000256" key="1">
    <source>
        <dbReference type="ARBA" id="ARBA00004123"/>
    </source>
</evidence>
<dbReference type="GO" id="GO:0003677">
    <property type="term" value="F:DNA binding"/>
    <property type="evidence" value="ECO:0007669"/>
    <property type="project" value="UniProtKB-KW"/>
</dbReference>
<feature type="compositionally biased region" description="Acidic residues" evidence="11">
    <location>
        <begin position="182"/>
        <end position="191"/>
    </location>
</feature>
<evidence type="ECO:0000259" key="12">
    <source>
        <dbReference type="PROSITE" id="PS51192"/>
    </source>
</evidence>
<feature type="compositionally biased region" description="Polar residues" evidence="11">
    <location>
        <begin position="223"/>
        <end position="235"/>
    </location>
</feature>
<keyword evidence="4" id="KW-0547">Nucleotide-binding</keyword>
<protein>
    <recommendedName>
        <fullName evidence="3">DNA helicase</fullName>
        <ecNumber evidence="3">3.6.4.12</ecNumber>
    </recommendedName>
</protein>